<accession>A0ACC2Q1L6</accession>
<evidence type="ECO:0000313" key="1">
    <source>
        <dbReference type="EMBL" id="KAJ8705703.1"/>
    </source>
</evidence>
<organism evidence="1 2">
    <name type="scientific">Mythimna loreyi</name>
    <dbReference type="NCBI Taxonomy" id="667449"/>
    <lineage>
        <taxon>Eukaryota</taxon>
        <taxon>Metazoa</taxon>
        <taxon>Ecdysozoa</taxon>
        <taxon>Arthropoda</taxon>
        <taxon>Hexapoda</taxon>
        <taxon>Insecta</taxon>
        <taxon>Pterygota</taxon>
        <taxon>Neoptera</taxon>
        <taxon>Endopterygota</taxon>
        <taxon>Lepidoptera</taxon>
        <taxon>Glossata</taxon>
        <taxon>Ditrysia</taxon>
        <taxon>Noctuoidea</taxon>
        <taxon>Noctuidae</taxon>
        <taxon>Noctuinae</taxon>
        <taxon>Hadenini</taxon>
        <taxon>Mythimna</taxon>
    </lineage>
</organism>
<sequence>MEGRNSHYGVAYPECQHIPKSVRKEVTAAQARALPRSKGENVLPLYERKISDFKRMKLCSLETNENLKCRWESYIKNIEGMKRTAFQFPDISNLHFHNGGIKYLPSLTPANRSSNRRQMGLGPGVDKLGQLPIPYDLYGSKTIAKPKPKPGESSKVKGKQKRKPRERH</sequence>
<dbReference type="Proteomes" id="UP001231649">
    <property type="component" value="Chromosome 31"/>
</dbReference>
<reference evidence="1" key="1">
    <citation type="submission" date="2023-03" db="EMBL/GenBank/DDBJ databases">
        <title>Chromosome-level genomes of two armyworms, Mythimna separata and Mythimna loreyi, provide insights into the biosynthesis and reception of sex pheromones.</title>
        <authorList>
            <person name="Zhao H."/>
        </authorList>
    </citation>
    <scope>NUCLEOTIDE SEQUENCE</scope>
    <source>
        <strain evidence="1">BeijingLab</strain>
    </source>
</reference>
<gene>
    <name evidence="1" type="ORF">PYW08_012749</name>
</gene>
<comment type="caution">
    <text evidence="1">The sequence shown here is derived from an EMBL/GenBank/DDBJ whole genome shotgun (WGS) entry which is preliminary data.</text>
</comment>
<dbReference type="EMBL" id="CM056807">
    <property type="protein sequence ID" value="KAJ8705703.1"/>
    <property type="molecule type" value="Genomic_DNA"/>
</dbReference>
<protein>
    <submittedName>
        <fullName evidence="1">Uncharacterized protein</fullName>
    </submittedName>
</protein>
<evidence type="ECO:0000313" key="2">
    <source>
        <dbReference type="Proteomes" id="UP001231649"/>
    </source>
</evidence>
<proteinExistence type="predicted"/>
<name>A0ACC2Q1L6_9NEOP</name>
<keyword evidence="2" id="KW-1185">Reference proteome</keyword>